<proteinExistence type="predicted"/>
<protein>
    <recommendedName>
        <fullName evidence="3">Sulfocyanin-like C-terminal domain-containing protein</fullName>
    </recommendedName>
</protein>
<organism evidence="4 5">
    <name type="scientific">Metallosphaera cuprina (strain Ar-4)</name>
    <dbReference type="NCBI Taxonomy" id="1006006"/>
    <lineage>
        <taxon>Archaea</taxon>
        <taxon>Thermoproteota</taxon>
        <taxon>Thermoprotei</taxon>
        <taxon>Sulfolobales</taxon>
        <taxon>Sulfolobaceae</taxon>
        <taxon>Metallosphaera</taxon>
    </lineage>
</organism>
<dbReference type="PROSITE" id="PS00079">
    <property type="entry name" value="MULTICOPPER_OXIDASE1"/>
    <property type="match status" value="1"/>
</dbReference>
<dbReference type="HOGENOM" id="CLU_105306_0_0_2"/>
<accession>F4FY33</accession>
<dbReference type="GeneID" id="10493492"/>
<gene>
    <name evidence="4" type="ordered locus">Mcup_1303</name>
</gene>
<reference evidence="4 5" key="1">
    <citation type="journal article" date="2011" name="J. Bacteriol.">
        <title>Complete genome sequence of Metallosphaera cuprina, a metal sulfide-oxidizing archaeon from a hot spring.</title>
        <authorList>
            <person name="Liu L.J."/>
            <person name="You X.Y."/>
            <person name="Zheng H."/>
            <person name="Wang S."/>
            <person name="Jiang C.Y."/>
            <person name="Liu S.J."/>
        </authorList>
    </citation>
    <scope>NUCLEOTIDE SEQUENCE [LARGE SCALE GENOMIC DNA]</scope>
    <source>
        <strain evidence="4 5">Ar-4</strain>
    </source>
</reference>
<keyword evidence="1" id="KW-0479">Metal-binding</keyword>
<dbReference type="AlphaFoldDB" id="F4FY33"/>
<dbReference type="OrthoDB" id="56344at2157"/>
<feature type="region of interest" description="Disordered" evidence="2">
    <location>
        <begin position="33"/>
        <end position="60"/>
    </location>
</feature>
<dbReference type="RefSeq" id="WP_013737904.1">
    <property type="nucleotide sequence ID" value="NC_015435.1"/>
</dbReference>
<dbReference type="InterPro" id="IPR008972">
    <property type="entry name" value="Cupredoxin"/>
</dbReference>
<dbReference type="Gene3D" id="2.60.40.420">
    <property type="entry name" value="Cupredoxins - blue copper proteins"/>
    <property type="match status" value="1"/>
</dbReference>
<sequence>MKTWIIAVIVIVIIAGAIAFILTHGPPHASKYINTSNTSSSSTEEMTSTNVTTSNVSSNSSMEALPPGAIELNYNAQNKTVFIYLYASPTAANPLNFNGTTEGQMKIYIPENWSILFTFYNPEPVGHALAVVDNNTPIPNQVQLSQDGKIIFEIGYNGGSGIYNGETVSGLLHDLPPGYYWIACPIPSHAESGMWVDLISTNVTVPYEV</sequence>
<evidence type="ECO:0000313" key="5">
    <source>
        <dbReference type="Proteomes" id="UP000007812"/>
    </source>
</evidence>
<evidence type="ECO:0000256" key="1">
    <source>
        <dbReference type="ARBA" id="ARBA00022723"/>
    </source>
</evidence>
<feature type="compositionally biased region" description="Low complexity" evidence="2">
    <location>
        <begin position="34"/>
        <end position="60"/>
    </location>
</feature>
<dbReference type="Pfam" id="PF06525">
    <property type="entry name" value="SoxE"/>
    <property type="match status" value="1"/>
</dbReference>
<keyword evidence="5" id="KW-1185">Reference proteome</keyword>
<dbReference type="Proteomes" id="UP000007812">
    <property type="component" value="Chromosome"/>
</dbReference>
<name>F4FY33_METCR</name>
<dbReference type="EMBL" id="CP002656">
    <property type="protein sequence ID" value="AEB95406.1"/>
    <property type="molecule type" value="Genomic_DNA"/>
</dbReference>
<evidence type="ECO:0000256" key="2">
    <source>
        <dbReference type="SAM" id="MobiDB-lite"/>
    </source>
</evidence>
<dbReference type="eggNOG" id="arCOG03700">
    <property type="taxonomic scope" value="Archaea"/>
</dbReference>
<dbReference type="PATRIC" id="fig|1006006.8.peg.1297"/>
<evidence type="ECO:0000313" key="4">
    <source>
        <dbReference type="EMBL" id="AEB95406.1"/>
    </source>
</evidence>
<dbReference type="SUPFAM" id="SSF49503">
    <property type="entry name" value="Cupredoxins"/>
    <property type="match status" value="1"/>
</dbReference>
<evidence type="ECO:0000259" key="3">
    <source>
        <dbReference type="Pfam" id="PF06525"/>
    </source>
</evidence>
<dbReference type="GO" id="GO:0046872">
    <property type="term" value="F:metal ion binding"/>
    <property type="evidence" value="ECO:0007669"/>
    <property type="project" value="UniProtKB-KW"/>
</dbReference>
<dbReference type="InterPro" id="IPR049544">
    <property type="entry name" value="SoxE-like_C"/>
</dbReference>
<feature type="domain" description="Sulfocyanin-like C-terminal" evidence="3">
    <location>
        <begin position="67"/>
        <end position="209"/>
    </location>
</feature>
<dbReference type="KEGG" id="mcn:Mcup_1303"/>
<dbReference type="InterPro" id="IPR033138">
    <property type="entry name" value="Cu_oxidase_CS"/>
</dbReference>